<feature type="domain" description="Plastid lipid-associated protein/fibrillin conserved" evidence="6">
    <location>
        <begin position="110"/>
        <end position="166"/>
    </location>
</feature>
<organism evidence="7 8">
    <name type="scientific">Gossypium armourianum</name>
    <dbReference type="NCBI Taxonomy" id="34283"/>
    <lineage>
        <taxon>Eukaryota</taxon>
        <taxon>Viridiplantae</taxon>
        <taxon>Streptophyta</taxon>
        <taxon>Embryophyta</taxon>
        <taxon>Tracheophyta</taxon>
        <taxon>Spermatophyta</taxon>
        <taxon>Magnoliopsida</taxon>
        <taxon>eudicotyledons</taxon>
        <taxon>Gunneridae</taxon>
        <taxon>Pentapetalae</taxon>
        <taxon>rosids</taxon>
        <taxon>malvids</taxon>
        <taxon>Malvales</taxon>
        <taxon>Malvaceae</taxon>
        <taxon>Malvoideae</taxon>
        <taxon>Gossypium</taxon>
    </lineage>
</organism>
<evidence type="ECO:0000256" key="5">
    <source>
        <dbReference type="SAM" id="MobiDB-lite"/>
    </source>
</evidence>
<feature type="domain" description="Plastid lipid-associated protein/fibrillin conserved" evidence="6">
    <location>
        <begin position="239"/>
        <end position="398"/>
    </location>
</feature>
<comment type="similarity">
    <text evidence="2">Belongs to the PAP/fibrillin family.</text>
</comment>
<comment type="subcellular location">
    <subcellularLocation>
        <location evidence="1">Plastid</location>
    </subcellularLocation>
</comment>
<evidence type="ECO:0000256" key="2">
    <source>
        <dbReference type="ARBA" id="ARBA00005845"/>
    </source>
</evidence>
<keyword evidence="4" id="KW-0809">Transit peptide</keyword>
<dbReference type="AlphaFoldDB" id="A0A7J9J5Q3"/>
<evidence type="ECO:0000259" key="6">
    <source>
        <dbReference type="Pfam" id="PF04755"/>
    </source>
</evidence>
<dbReference type="GO" id="GO:0009536">
    <property type="term" value="C:plastid"/>
    <property type="evidence" value="ECO:0007669"/>
    <property type="project" value="UniProtKB-SubCell"/>
</dbReference>
<sequence length="410" mass="45360">MATIFQLNNFPCKTFLTTPKHLQSTSKPSILLLNSIKRTQNSSSVSHFLTRKSIRSRPGFQIFAADDDEGSPDKEEEVMEDPETESGGVIVAEAEAEEEKPKEEVGEIESLKKALVDSFYGTDRGWKASSETRAEIVELITLLEAKNPTPAPTDSLPLLNGKWILAPIAWLIIFVVEGKVFAIDCFIDIMNSMQHSVTLQAFAITENRLWVLLGSNHEVHLGNMYIFLLQMINDASFITKYTSFTGLFPLLSRGQLRLVKVEEISQTIDAESLTVQNSVQFSGPLASSSISASAKFEVRSPRRVQIKFQEGIIGTPQLTDSIVLPENVEFMGQNIDLAPIKGLLNSVQDTASTVAKTISSRPPLKFSLSNSNSESWLLTTYLDEDLRISRDSGSVFVLIKEGSSFLTTMN</sequence>
<protein>
    <recommendedName>
        <fullName evidence="6">Plastid lipid-associated protein/fibrillin conserved domain-containing protein</fullName>
    </recommendedName>
</protein>
<proteinExistence type="inferred from homology"/>
<dbReference type="Proteomes" id="UP000593575">
    <property type="component" value="Unassembled WGS sequence"/>
</dbReference>
<reference evidence="7 8" key="1">
    <citation type="journal article" date="2019" name="Genome Biol. Evol.">
        <title>Insights into the evolution of the New World diploid cottons (Gossypium, subgenus Houzingenia) based on genome sequencing.</title>
        <authorList>
            <person name="Grover C.E."/>
            <person name="Arick M.A. 2nd"/>
            <person name="Thrash A."/>
            <person name="Conover J.L."/>
            <person name="Sanders W.S."/>
            <person name="Peterson D.G."/>
            <person name="Frelichowski J.E."/>
            <person name="Scheffler J.A."/>
            <person name="Scheffler B.E."/>
            <person name="Wendel J.F."/>
        </authorList>
    </citation>
    <scope>NUCLEOTIDE SEQUENCE [LARGE SCALE GENOMIC DNA]</scope>
    <source>
        <strain evidence="7">6</strain>
        <tissue evidence="7">Leaf</tissue>
    </source>
</reference>
<comment type="caution">
    <text evidence="7">The sequence shown here is derived from an EMBL/GenBank/DDBJ whole genome shotgun (WGS) entry which is preliminary data.</text>
</comment>
<dbReference type="InterPro" id="IPR039633">
    <property type="entry name" value="PAP"/>
</dbReference>
<accession>A0A7J9J5Q3</accession>
<dbReference type="Pfam" id="PF04755">
    <property type="entry name" value="PAP_fibrillin"/>
    <property type="match status" value="2"/>
</dbReference>
<dbReference type="PANTHER" id="PTHR31906">
    <property type="entry name" value="PLASTID-LIPID-ASSOCIATED PROTEIN 4, CHLOROPLASTIC-RELATED"/>
    <property type="match status" value="1"/>
</dbReference>
<evidence type="ECO:0000256" key="3">
    <source>
        <dbReference type="ARBA" id="ARBA00022640"/>
    </source>
</evidence>
<evidence type="ECO:0000313" key="8">
    <source>
        <dbReference type="Proteomes" id="UP000593575"/>
    </source>
</evidence>
<dbReference type="EMBL" id="JABFAE010000006">
    <property type="protein sequence ID" value="MBA0829742.1"/>
    <property type="molecule type" value="Genomic_DNA"/>
</dbReference>
<dbReference type="InterPro" id="IPR006843">
    <property type="entry name" value="PAP/fibrillin_dom"/>
</dbReference>
<feature type="compositionally biased region" description="Acidic residues" evidence="5">
    <location>
        <begin position="65"/>
        <end position="84"/>
    </location>
</feature>
<keyword evidence="3" id="KW-0934">Plastid</keyword>
<evidence type="ECO:0000256" key="1">
    <source>
        <dbReference type="ARBA" id="ARBA00004474"/>
    </source>
</evidence>
<evidence type="ECO:0000313" key="7">
    <source>
        <dbReference type="EMBL" id="MBA0829742.1"/>
    </source>
</evidence>
<gene>
    <name evidence="7" type="ORF">Goarm_014325</name>
</gene>
<name>A0A7J9J5Q3_9ROSI</name>
<feature type="region of interest" description="Disordered" evidence="5">
    <location>
        <begin position="63"/>
        <end position="86"/>
    </location>
</feature>
<evidence type="ECO:0000256" key="4">
    <source>
        <dbReference type="ARBA" id="ARBA00022946"/>
    </source>
</evidence>
<keyword evidence="8" id="KW-1185">Reference proteome</keyword>